<gene>
    <name evidence="1" type="ORF">ACFOD3_29895</name>
</gene>
<dbReference type="EMBL" id="JBHRSB010000041">
    <property type="protein sequence ID" value="MFC3004132.1"/>
    <property type="molecule type" value="Genomic_DNA"/>
</dbReference>
<proteinExistence type="predicted"/>
<dbReference type="Proteomes" id="UP001595420">
    <property type="component" value="Unassembled WGS sequence"/>
</dbReference>
<keyword evidence="2" id="KW-1185">Reference proteome</keyword>
<protein>
    <submittedName>
        <fullName evidence="1">Uncharacterized protein</fullName>
    </submittedName>
</protein>
<accession>A0ABV7C2E7</accession>
<sequence length="226" mass="23877">MPAKRRIDRSSARLEWEAGRTVAEIATRHGVSRQAVDRLVKAEGWVRGDGEGATLAETATAQRIFRPVTAADFRVASEGVRTLARMKQALDAVAGGATRAVAAGLIGIGQETMRVWLKDDPVFNRLMAEAEATKTWRRITHLEDASARGDVAATKLLIERDPASRGEFGPPAATFGGEGGPALVLNLVLNADHLATLGGPTARAPAAAGLVIDHPPINDEQEAPAP</sequence>
<comment type="caution">
    <text evidence="1">The sequence shown here is derived from an EMBL/GenBank/DDBJ whole genome shotgun (WGS) entry which is preliminary data.</text>
</comment>
<name>A0ABV7C2E7_9PROT</name>
<evidence type="ECO:0000313" key="1">
    <source>
        <dbReference type="EMBL" id="MFC3004132.1"/>
    </source>
</evidence>
<organism evidence="1 2">
    <name type="scientific">Falsiroseomonas tokyonensis</name>
    <dbReference type="NCBI Taxonomy" id="430521"/>
    <lineage>
        <taxon>Bacteria</taxon>
        <taxon>Pseudomonadati</taxon>
        <taxon>Pseudomonadota</taxon>
        <taxon>Alphaproteobacteria</taxon>
        <taxon>Acetobacterales</taxon>
        <taxon>Roseomonadaceae</taxon>
        <taxon>Falsiroseomonas</taxon>
    </lineage>
</organism>
<evidence type="ECO:0000313" key="2">
    <source>
        <dbReference type="Proteomes" id="UP001595420"/>
    </source>
</evidence>
<dbReference type="RefSeq" id="WP_216840568.1">
    <property type="nucleotide sequence ID" value="NZ_JAFNJS010000041.1"/>
</dbReference>
<reference evidence="2" key="1">
    <citation type="journal article" date="2019" name="Int. J. Syst. Evol. Microbiol.">
        <title>The Global Catalogue of Microorganisms (GCM) 10K type strain sequencing project: providing services to taxonomists for standard genome sequencing and annotation.</title>
        <authorList>
            <consortium name="The Broad Institute Genomics Platform"/>
            <consortium name="The Broad Institute Genome Sequencing Center for Infectious Disease"/>
            <person name="Wu L."/>
            <person name="Ma J."/>
        </authorList>
    </citation>
    <scope>NUCLEOTIDE SEQUENCE [LARGE SCALE GENOMIC DNA]</scope>
    <source>
        <strain evidence="2">CGMCC 1.16855</strain>
    </source>
</reference>